<dbReference type="EMBL" id="WBSL01000009">
    <property type="protein sequence ID" value="MPY67759.1"/>
    <property type="molecule type" value="Genomic_DNA"/>
</dbReference>
<proteinExistence type="predicted"/>
<dbReference type="AlphaFoldDB" id="A0A7X1NYC4"/>
<dbReference type="SUPFAM" id="SSF111352">
    <property type="entry name" value="Ammonium transporter"/>
    <property type="match status" value="1"/>
</dbReference>
<organism evidence="2 3">
    <name type="scientific">Deinococcus terrestris</name>
    <dbReference type="NCBI Taxonomy" id="2651870"/>
    <lineage>
        <taxon>Bacteria</taxon>
        <taxon>Thermotogati</taxon>
        <taxon>Deinococcota</taxon>
        <taxon>Deinococci</taxon>
        <taxon>Deinococcales</taxon>
        <taxon>Deinococcaceae</taxon>
        <taxon>Deinococcus</taxon>
    </lineage>
</organism>
<reference evidence="2 3" key="1">
    <citation type="submission" date="2019-10" db="EMBL/GenBank/DDBJ databases">
        <title>Deinococcus sp. isolated from soil.</title>
        <authorList>
            <person name="Li Y."/>
            <person name="Wang J."/>
        </authorList>
    </citation>
    <scope>NUCLEOTIDE SEQUENCE [LARGE SCALE GENOMIC DNA]</scope>
    <source>
        <strain evidence="2 3">SDU3-2</strain>
    </source>
</reference>
<gene>
    <name evidence="2" type="ORF">F8S09_13895</name>
</gene>
<dbReference type="Proteomes" id="UP000484842">
    <property type="component" value="Unassembled WGS sequence"/>
</dbReference>
<protein>
    <submittedName>
        <fullName evidence="2">Uncharacterized protein</fullName>
    </submittedName>
</protein>
<evidence type="ECO:0000313" key="3">
    <source>
        <dbReference type="Proteomes" id="UP000484842"/>
    </source>
</evidence>
<accession>A0A7X1NYC4</accession>
<dbReference type="RefSeq" id="WP_152872083.1">
    <property type="nucleotide sequence ID" value="NZ_WBSL01000009.1"/>
</dbReference>
<name>A0A7X1NYC4_9DEIO</name>
<evidence type="ECO:0000313" key="2">
    <source>
        <dbReference type="EMBL" id="MPY67759.1"/>
    </source>
</evidence>
<keyword evidence="1" id="KW-0472">Membrane</keyword>
<keyword evidence="1" id="KW-0812">Transmembrane</keyword>
<feature type="transmembrane region" description="Helical" evidence="1">
    <location>
        <begin position="36"/>
        <end position="57"/>
    </location>
</feature>
<keyword evidence="1" id="KW-1133">Transmembrane helix</keyword>
<comment type="caution">
    <text evidence="2">The sequence shown here is derived from an EMBL/GenBank/DDBJ whole genome shotgun (WGS) entry which is preliminary data.</text>
</comment>
<feature type="transmembrane region" description="Helical" evidence="1">
    <location>
        <begin position="7"/>
        <end position="24"/>
    </location>
</feature>
<keyword evidence="3" id="KW-1185">Reference proteome</keyword>
<evidence type="ECO:0000256" key="1">
    <source>
        <dbReference type="SAM" id="Phobius"/>
    </source>
</evidence>
<sequence>MKRQVGLTYLILGIVMLVVCWNQWKASAGYDLGEVSILLVLVTIMAVGITWLGWHYLGRANQEQASSHKATALKKQEHE</sequence>